<dbReference type="GO" id="GO:0006811">
    <property type="term" value="P:monoatomic ion transport"/>
    <property type="evidence" value="ECO:0007669"/>
    <property type="project" value="UniProtKB-KW"/>
</dbReference>
<dbReference type="KEGG" id="sper:EW093_16620"/>
<evidence type="ECO:0000256" key="8">
    <source>
        <dbReference type="ARBA" id="ARBA00023136"/>
    </source>
</evidence>
<evidence type="ECO:0000256" key="3">
    <source>
        <dbReference type="ARBA" id="ARBA00022449"/>
    </source>
</evidence>
<keyword evidence="2" id="KW-0813">Transport</keyword>
<feature type="transmembrane region" description="Helical" evidence="10">
    <location>
        <begin position="227"/>
        <end position="249"/>
    </location>
</feature>
<feature type="transmembrane region" description="Helical" evidence="10">
    <location>
        <begin position="12"/>
        <end position="31"/>
    </location>
</feature>
<protein>
    <recommendedName>
        <fullName evidence="9">Multidrug-efflux transporter</fullName>
    </recommendedName>
</protein>
<evidence type="ECO:0000256" key="10">
    <source>
        <dbReference type="SAM" id="Phobius"/>
    </source>
</evidence>
<feature type="transmembrane region" description="Helical" evidence="10">
    <location>
        <begin position="156"/>
        <end position="179"/>
    </location>
</feature>
<keyword evidence="3" id="KW-0050">Antiport</keyword>
<reference evidence="11 12" key="1">
    <citation type="submission" date="2019-02" db="EMBL/GenBank/DDBJ databases">
        <authorList>
            <person name="Fomenkov A."/>
            <person name="Dubinina G."/>
            <person name="Grabovich M."/>
            <person name="Vincze T."/>
            <person name="Roberts R.J."/>
        </authorList>
    </citation>
    <scope>NUCLEOTIDE SEQUENCE [LARGE SCALE GENOMIC DNA]</scope>
    <source>
        <strain evidence="11 12">P</strain>
    </source>
</reference>
<keyword evidence="12" id="KW-1185">Reference proteome</keyword>
<dbReference type="PANTHER" id="PTHR43298:SF2">
    <property type="entry name" value="FMN_FAD EXPORTER YEEO-RELATED"/>
    <property type="match status" value="1"/>
</dbReference>
<proteinExistence type="predicted"/>
<accession>A0A5C1QDU4</accession>
<dbReference type="AlphaFoldDB" id="A0A5C1QDU4"/>
<keyword evidence="8 10" id="KW-0472">Membrane</keyword>
<dbReference type="PANTHER" id="PTHR43298">
    <property type="entry name" value="MULTIDRUG RESISTANCE PROTEIN NORM-RELATED"/>
    <property type="match status" value="1"/>
</dbReference>
<evidence type="ECO:0000256" key="2">
    <source>
        <dbReference type="ARBA" id="ARBA00022448"/>
    </source>
</evidence>
<dbReference type="GO" id="GO:0005886">
    <property type="term" value="C:plasma membrane"/>
    <property type="evidence" value="ECO:0007669"/>
    <property type="project" value="UniProtKB-SubCell"/>
</dbReference>
<feature type="transmembrane region" description="Helical" evidence="10">
    <location>
        <begin position="373"/>
        <end position="395"/>
    </location>
</feature>
<feature type="transmembrane region" description="Helical" evidence="10">
    <location>
        <begin position="261"/>
        <end position="287"/>
    </location>
</feature>
<dbReference type="NCBIfam" id="TIGR00797">
    <property type="entry name" value="matE"/>
    <property type="match status" value="1"/>
</dbReference>
<feature type="transmembrane region" description="Helical" evidence="10">
    <location>
        <begin position="85"/>
        <end position="114"/>
    </location>
</feature>
<evidence type="ECO:0000256" key="9">
    <source>
        <dbReference type="ARBA" id="ARBA00031636"/>
    </source>
</evidence>
<feature type="transmembrane region" description="Helical" evidence="10">
    <location>
        <begin position="401"/>
        <end position="421"/>
    </location>
</feature>
<dbReference type="InterPro" id="IPR002528">
    <property type="entry name" value="MATE_fam"/>
</dbReference>
<dbReference type="GO" id="GO:0015297">
    <property type="term" value="F:antiporter activity"/>
    <property type="evidence" value="ECO:0007669"/>
    <property type="project" value="UniProtKB-KW"/>
</dbReference>
<dbReference type="EMBL" id="CP035807">
    <property type="protein sequence ID" value="QEN06243.1"/>
    <property type="molecule type" value="Genomic_DNA"/>
</dbReference>
<evidence type="ECO:0000256" key="1">
    <source>
        <dbReference type="ARBA" id="ARBA00004651"/>
    </source>
</evidence>
<keyword evidence="5 10" id="KW-0812">Transmembrane</keyword>
<evidence type="ECO:0000256" key="4">
    <source>
        <dbReference type="ARBA" id="ARBA00022475"/>
    </source>
</evidence>
<evidence type="ECO:0000256" key="7">
    <source>
        <dbReference type="ARBA" id="ARBA00023065"/>
    </source>
</evidence>
<evidence type="ECO:0000256" key="6">
    <source>
        <dbReference type="ARBA" id="ARBA00022989"/>
    </source>
</evidence>
<keyword evidence="4" id="KW-1003">Cell membrane</keyword>
<dbReference type="InterPro" id="IPR050222">
    <property type="entry name" value="MATE_MdtK"/>
</dbReference>
<gene>
    <name evidence="11" type="ORF">EW093_16620</name>
</gene>
<feature type="transmembrane region" description="Helical" evidence="10">
    <location>
        <begin position="51"/>
        <end position="73"/>
    </location>
</feature>
<feature type="transmembrane region" description="Helical" evidence="10">
    <location>
        <begin position="299"/>
        <end position="323"/>
    </location>
</feature>
<reference evidence="11 12" key="2">
    <citation type="submission" date="2019-09" db="EMBL/GenBank/DDBJ databases">
        <title>Complete Genome Sequence and Methylome Analysis of free living Spirochaetas.</title>
        <authorList>
            <person name="Leshcheva N."/>
            <person name="Mikheeva N."/>
        </authorList>
    </citation>
    <scope>NUCLEOTIDE SEQUENCE [LARGE SCALE GENOMIC DNA]</scope>
    <source>
        <strain evidence="11 12">P</strain>
    </source>
</reference>
<dbReference type="OrthoDB" id="9806302at2"/>
<organism evidence="11 12">
    <name type="scientific">Thiospirochaeta perfilievii</name>
    <dbReference type="NCBI Taxonomy" id="252967"/>
    <lineage>
        <taxon>Bacteria</taxon>
        <taxon>Pseudomonadati</taxon>
        <taxon>Spirochaetota</taxon>
        <taxon>Spirochaetia</taxon>
        <taxon>Spirochaetales</taxon>
        <taxon>Spirochaetaceae</taxon>
        <taxon>Thiospirochaeta</taxon>
    </lineage>
</organism>
<dbReference type="PIRSF" id="PIRSF006603">
    <property type="entry name" value="DinF"/>
    <property type="match status" value="1"/>
</dbReference>
<evidence type="ECO:0000313" key="11">
    <source>
        <dbReference type="EMBL" id="QEN06243.1"/>
    </source>
</evidence>
<dbReference type="Pfam" id="PF01554">
    <property type="entry name" value="MatE"/>
    <property type="match status" value="2"/>
</dbReference>
<feature type="transmembrane region" description="Helical" evidence="10">
    <location>
        <begin position="185"/>
        <end position="206"/>
    </location>
</feature>
<dbReference type="InterPro" id="IPR048279">
    <property type="entry name" value="MdtK-like"/>
</dbReference>
<evidence type="ECO:0000256" key="5">
    <source>
        <dbReference type="ARBA" id="ARBA00022692"/>
    </source>
</evidence>
<feature type="transmembrane region" description="Helical" evidence="10">
    <location>
        <begin position="126"/>
        <end position="144"/>
    </location>
</feature>
<keyword evidence="7" id="KW-0406">Ion transport</keyword>
<evidence type="ECO:0000313" key="12">
    <source>
        <dbReference type="Proteomes" id="UP000323824"/>
    </source>
</evidence>
<dbReference type="GO" id="GO:0042910">
    <property type="term" value="F:xenobiotic transmembrane transporter activity"/>
    <property type="evidence" value="ECO:0007669"/>
    <property type="project" value="InterPro"/>
</dbReference>
<sequence length="430" mass="46950">MINILKKSKTLLIFSLPIIAGQIGHMLFTLGDTVLIGRYGTSELSALGISTALSTPFFLIGLGTTYIISPLKAGKLALKESTKGYLYTTIIIGLIIGSMLNIIVLFLSKIVIYIGYTPEVTGLISSYLRITSFSMIPAILFQIFKENLQAYEKTMIPNGIILIFNVVNIILNYLFIFVLDLGIEGAAIATTLSRFLMLIPISLYTLKHVNRERVFISSLFKLVLSKGIPVGLNTVITAGMFSVVTLISGKFSVTASAANNIIITLSSLTYMIPASTSSAVSVKIGAAYSLKNLKEVKEYYIGSLIMGITIALVTVFILVLYPYKILGLVSKDPEVIQYGASILYIVAIYQIPDFIQEISIGVLRGCRETLKPMIFTGIGIWGIGFPIALIFSFVLNMEVKGLWLGLTVGLTILSIFNSLLVRSKIVNPKY</sequence>
<dbReference type="Proteomes" id="UP000323824">
    <property type="component" value="Chromosome"/>
</dbReference>
<dbReference type="RefSeq" id="WP_149569476.1">
    <property type="nucleotide sequence ID" value="NZ_CP035807.1"/>
</dbReference>
<keyword evidence="6 10" id="KW-1133">Transmembrane helix</keyword>
<comment type="subcellular location">
    <subcellularLocation>
        <location evidence="1">Cell membrane</location>
        <topology evidence="1">Multi-pass membrane protein</topology>
    </subcellularLocation>
</comment>
<name>A0A5C1QDU4_9SPIO</name>